<evidence type="ECO:0000313" key="1">
    <source>
        <dbReference type="EMBL" id="UPW41692.1"/>
    </source>
</evidence>
<name>A0A976N1Y0_9VIRU</name>
<dbReference type="EMBL" id="OM869650">
    <property type="protein sequence ID" value="UPW41692.1"/>
    <property type="molecule type" value="Genomic_DNA"/>
</dbReference>
<organism evidence="1">
    <name type="scientific">Peromfec virus RodF8_19</name>
    <dbReference type="NCBI Taxonomy" id="2929361"/>
    <lineage>
        <taxon>Viruses</taxon>
        <taxon>Monodnaviria</taxon>
        <taxon>Sangervirae</taxon>
        <taxon>Phixviricota</taxon>
        <taxon>Malgrandaviricetes</taxon>
        <taxon>Petitvirales</taxon>
        <taxon>Microviridae</taxon>
    </lineage>
</organism>
<sequence length="152" mass="18306">MKANKTEVYKEVKYIAGRKILCRLFQKGSNYEWSIYDEHYPYKDGFTGCYSGKLALYMFINDFIDLNKNVINDFRKRLHLSEDTFRSVAKDKIFCYNQRLKLKEGKQLNLFTNESYKSTKKSNYPGDYHRNRDYLQRYSRYVLHAGAKRIEK</sequence>
<protein>
    <submittedName>
        <fullName evidence="1">Uncharacterized protein</fullName>
    </submittedName>
</protein>
<accession>A0A976N1Y0</accession>
<proteinExistence type="predicted"/>
<reference evidence="1" key="1">
    <citation type="submission" date="2022-02" db="EMBL/GenBank/DDBJ databases">
        <title>Towards deciphering the DNA virus diversity associated with rodent species in the families Cricetidae and Heteromyidae.</title>
        <authorList>
            <person name="Lund M."/>
            <person name="Larsen B.B."/>
            <person name="Gryseels S."/>
            <person name="Kraberger S."/>
            <person name="Rowsey D.M."/>
            <person name="Steger L."/>
            <person name="Yule K.M."/>
            <person name="Upham N.S."/>
            <person name="Worobey M."/>
            <person name="Van Doorslaer K."/>
            <person name="Varsani A."/>
        </authorList>
    </citation>
    <scope>NUCLEOTIDE SEQUENCE</scope>
    <source>
        <strain evidence="1">NeonRodF8_19</strain>
    </source>
</reference>